<dbReference type="GO" id="GO:0016787">
    <property type="term" value="F:hydrolase activity"/>
    <property type="evidence" value="ECO:0007669"/>
    <property type="project" value="UniProtKB-KW"/>
</dbReference>
<accession>A0A6L2NQ06</accession>
<keyword evidence="2" id="KW-0378">Hydrolase</keyword>
<sequence>MSEEDQSVDVAALPKFDMPSYKSSMSAKDVKSLAIRHGILLDLHHVAFTKGLTMDKLLDDMIGLYEQYFEFWGIRRHHDSDVNDPVPENGFSELDVQTLTEQVIDLLSVPSGLFFQGGLATTWDFPGFYLIFKDTEGNGNALSFYLYVQDHFSGTALTNQVRIGQHTTPPLLTDQPILDKTDRQKEDELATSGHILSSKPIRKVNPTAPVGENPSGSVAETAELQKDRSLHISPHDSANHSVPMLRKVSHPEGVLSTCPSGSFTGDVVTALERAWFSLTQGDLAQTNILERFEHLQDGYDKLAKTHSECEEMVQKLVAARAVEVRNDELSWVNKDQTLQIKKLDDELAKKDYALVYAERISTERAQEKEKLVTQLGRTKMENFDCIRRLLPIMIDHLLQSHKDKKSHSVSDLLKIYPDSPPFGQASAITTEAPTKTFIPLGQALTLIASCFSLDMYPMGYVMPLEGLHKGYDRFQRLLSQLEIHGAGVSTEDANQKFLSTNSTNEVSTAYDVSTSFGDNSQKEGSSSYTDDLIYSFFANQSSGPQLDHKDLEQVDEFDLEEMDLKWQDEHKAMVTIDGEGVDWTVHAKDDTEDYALMAFSSSNSGSDTEVTSCSKVWEESYAKLKKLYDEQREQFGVARIEIQAYTLALKKISAKDKSRLGYGNQIHEGVLSYENKVLESVFDSRSSDVEDSPVNDRFAKVKGMHAVPPPMKWNYMPPKSDFRIDESKFTFVSKKSKTSESDANTSDLDCCKSSSSVETLEYVPKPVESKTKVVNEPKVWSNAPIIEEYESDSDNEYVFKALIEQEKPNTECLVFSPDFKLLDENQVLLRIPRQNNMYSFNLENIIPSGGFACLIIKATVDESNKWHRRLGHVNFKNLNKLIKGNLVRGLPSKIFQNDHTCVACHKGKQHKASCKAKLVSSISQPLQLLHMDLFGPTSVRSINHKTYCLVITDDFSRSKGIKKECSNARTPQQNGVAERKNRTLIEATRTMLADSFLPNTFWVEAVSTACYVLNRVLVTKPQNKTPYELLTGKIPIISYIRPFGCHVTILNTIDHPGKFEEKFDEGFLVGYSLNSKAFSVYNLKTKRVEENMHINFLENKPNVAGKGPTWLFDLDYLTDSMNYLPVTVDNKANKTLEYYVLPLWSSYTSTVKSSKTKNGDEKLNGDTSLQTNKEPIDQEDQVFLEELERLKRQEKEANDAAETLRKTASYDDECVVADFTNLESIMNIEPKKISQVLEDESWVDAMQEELLQFKTRQVWILVDLPFGKKVIGTKWVYRNKKDERGVIVRNKARLVAQGHRQEEVIDHDEVFAPVARIEAISIFLAFASYMGFIVYQMDVKSAFLYEKIDEDVYVSQPPGSIDPKFQMSSMGELTFFLRLKVKQKEDGIFINQDKYVTEILKKFDFISVKTASSLIETKKPLVKDEEAADVDVHLYRSMIGSLIGSLGTSKANQLGLWYPKESVFDLEAYSDSDYAGENLDRKSTTGGMLIEKKLIQMLKIHTNDNVADLLTKAFDISSAKTTSRNEFSSTMASAIICLATDQKFNFSRIGKLESRVERLDEENKVLKKLKSVHSTVDANDPVMEKEKSFKQGRKIADIDADVEINLGKAQAKEYNLDLDNQEKVLSMLDVNDEEPADVEEVLEVVKSAKLITKVVTTARATKVSIPRKKKGVIEVARQLEPELNADINWNAVIEQVERSERLTGAVIKYQALKRKPLTEAQARRNMIVYLKNMVGQSLKERSKARKNVEVESSKREGESLEQEIAKKQKMEQKKIAKKQKMEQETEELKKYLQIVPNDDHDVYTDATSLASKIPIVDYKIHTERNIPYFKIIRADGNHMLFISFNKMMKIFDKEDLESLWKIIRKRFEKVEPKNYSDDYLLNTLKIMFEKPNVKASVSLRSKRQIWYSKCQKLEVD</sequence>
<evidence type="ECO:0000256" key="3">
    <source>
        <dbReference type="SAM" id="MobiDB-lite"/>
    </source>
</evidence>
<dbReference type="SUPFAM" id="SSF53098">
    <property type="entry name" value="Ribonuclease H-like"/>
    <property type="match status" value="1"/>
</dbReference>
<proteinExistence type="predicted"/>
<dbReference type="InterPro" id="IPR036397">
    <property type="entry name" value="RNaseH_sf"/>
</dbReference>
<dbReference type="InterPro" id="IPR039537">
    <property type="entry name" value="Retrotran_Ty1/copia-like"/>
</dbReference>
<name>A0A6L2NQ06_TANCI</name>
<evidence type="ECO:0000259" key="4">
    <source>
        <dbReference type="PROSITE" id="PS50994"/>
    </source>
</evidence>
<dbReference type="InterPro" id="IPR013103">
    <property type="entry name" value="RVT_2"/>
</dbReference>
<dbReference type="PANTHER" id="PTHR42648:SF32">
    <property type="entry name" value="RIBONUCLEASE H-LIKE DOMAIN, GAG-PRE-INTEGRASE DOMAIN PROTEIN-RELATED"/>
    <property type="match status" value="1"/>
</dbReference>
<dbReference type="Pfam" id="PF13976">
    <property type="entry name" value="gag_pre-integrs"/>
    <property type="match status" value="1"/>
</dbReference>
<keyword evidence="1" id="KW-0479">Metal-binding</keyword>
<comment type="caution">
    <text evidence="5">The sequence shown here is derived from an EMBL/GenBank/DDBJ whole genome shotgun (WGS) entry which is preliminary data.</text>
</comment>
<reference evidence="5" key="1">
    <citation type="journal article" date="2019" name="Sci. Rep.">
        <title>Draft genome of Tanacetum cinerariifolium, the natural source of mosquito coil.</title>
        <authorList>
            <person name="Yamashiro T."/>
            <person name="Shiraishi A."/>
            <person name="Satake H."/>
            <person name="Nakayama K."/>
        </authorList>
    </citation>
    <scope>NUCLEOTIDE SEQUENCE</scope>
</reference>
<feature type="region of interest" description="Disordered" evidence="3">
    <location>
        <begin position="1152"/>
        <end position="1171"/>
    </location>
</feature>
<feature type="region of interest" description="Disordered" evidence="3">
    <location>
        <begin position="1741"/>
        <end position="1762"/>
    </location>
</feature>
<dbReference type="GO" id="GO:0046872">
    <property type="term" value="F:metal ion binding"/>
    <property type="evidence" value="ECO:0007669"/>
    <property type="project" value="UniProtKB-KW"/>
</dbReference>
<dbReference type="Pfam" id="PF25597">
    <property type="entry name" value="SH3_retrovirus"/>
    <property type="match status" value="1"/>
</dbReference>
<feature type="domain" description="Integrase catalytic" evidence="4">
    <location>
        <begin position="916"/>
        <end position="1034"/>
    </location>
</feature>
<gene>
    <name evidence="5" type="ORF">Tci_059070</name>
</gene>
<evidence type="ECO:0000313" key="5">
    <source>
        <dbReference type="EMBL" id="GEU87092.1"/>
    </source>
</evidence>
<evidence type="ECO:0000256" key="1">
    <source>
        <dbReference type="ARBA" id="ARBA00022723"/>
    </source>
</evidence>
<dbReference type="InterPro" id="IPR012337">
    <property type="entry name" value="RNaseH-like_sf"/>
</dbReference>
<dbReference type="Gene3D" id="3.30.420.10">
    <property type="entry name" value="Ribonuclease H-like superfamily/Ribonuclease H"/>
    <property type="match status" value="1"/>
</dbReference>
<dbReference type="GO" id="GO:0003676">
    <property type="term" value="F:nucleic acid binding"/>
    <property type="evidence" value="ECO:0007669"/>
    <property type="project" value="InterPro"/>
</dbReference>
<dbReference type="EMBL" id="BKCJ010009465">
    <property type="protein sequence ID" value="GEU87092.1"/>
    <property type="molecule type" value="Genomic_DNA"/>
</dbReference>
<protein>
    <recommendedName>
        <fullName evidence="4">Integrase catalytic domain-containing protein</fullName>
    </recommendedName>
</protein>
<dbReference type="PANTHER" id="PTHR42648">
    <property type="entry name" value="TRANSPOSASE, PUTATIVE-RELATED"/>
    <property type="match status" value="1"/>
</dbReference>
<dbReference type="PROSITE" id="PS50994">
    <property type="entry name" value="INTEGRASE"/>
    <property type="match status" value="1"/>
</dbReference>
<evidence type="ECO:0000256" key="2">
    <source>
        <dbReference type="ARBA" id="ARBA00022801"/>
    </source>
</evidence>
<dbReference type="InterPro" id="IPR001584">
    <property type="entry name" value="Integrase_cat-core"/>
</dbReference>
<dbReference type="InterPro" id="IPR025724">
    <property type="entry name" value="GAG-pre-integrase_dom"/>
</dbReference>
<dbReference type="Pfam" id="PF07727">
    <property type="entry name" value="RVT_2"/>
    <property type="match status" value="1"/>
</dbReference>
<dbReference type="InterPro" id="IPR057670">
    <property type="entry name" value="SH3_retrovirus"/>
</dbReference>
<organism evidence="5">
    <name type="scientific">Tanacetum cinerariifolium</name>
    <name type="common">Dalmatian daisy</name>
    <name type="synonym">Chrysanthemum cinerariifolium</name>
    <dbReference type="NCBI Taxonomy" id="118510"/>
    <lineage>
        <taxon>Eukaryota</taxon>
        <taxon>Viridiplantae</taxon>
        <taxon>Streptophyta</taxon>
        <taxon>Embryophyta</taxon>
        <taxon>Tracheophyta</taxon>
        <taxon>Spermatophyta</taxon>
        <taxon>Magnoliopsida</taxon>
        <taxon>eudicotyledons</taxon>
        <taxon>Gunneridae</taxon>
        <taxon>Pentapetalae</taxon>
        <taxon>asterids</taxon>
        <taxon>campanulids</taxon>
        <taxon>Asterales</taxon>
        <taxon>Asteraceae</taxon>
        <taxon>Asteroideae</taxon>
        <taxon>Anthemideae</taxon>
        <taxon>Anthemidinae</taxon>
        <taxon>Tanacetum</taxon>
    </lineage>
</organism>
<dbReference type="GO" id="GO:0015074">
    <property type="term" value="P:DNA integration"/>
    <property type="evidence" value="ECO:0007669"/>
    <property type="project" value="InterPro"/>
</dbReference>